<dbReference type="EMBL" id="QXTE01000014">
    <property type="protein sequence ID" value="TFK13657.1"/>
    <property type="molecule type" value="Genomic_DNA"/>
</dbReference>
<name>A0A4D9ES42_9SAUR</name>
<evidence type="ECO:0000313" key="1">
    <source>
        <dbReference type="EMBL" id="TFK13657.1"/>
    </source>
</evidence>
<keyword evidence="2" id="KW-1185">Reference proteome</keyword>
<comment type="caution">
    <text evidence="1">The sequence shown here is derived from an EMBL/GenBank/DDBJ whole genome shotgun (WGS) entry which is preliminary data.</text>
</comment>
<organism evidence="1 2">
    <name type="scientific">Platysternon megacephalum</name>
    <name type="common">big-headed turtle</name>
    <dbReference type="NCBI Taxonomy" id="55544"/>
    <lineage>
        <taxon>Eukaryota</taxon>
        <taxon>Metazoa</taxon>
        <taxon>Chordata</taxon>
        <taxon>Craniata</taxon>
        <taxon>Vertebrata</taxon>
        <taxon>Euteleostomi</taxon>
        <taxon>Archelosauria</taxon>
        <taxon>Testudinata</taxon>
        <taxon>Testudines</taxon>
        <taxon>Cryptodira</taxon>
        <taxon>Durocryptodira</taxon>
        <taxon>Testudinoidea</taxon>
        <taxon>Platysternidae</taxon>
        <taxon>Platysternon</taxon>
    </lineage>
</organism>
<accession>A0A4D9ES42</accession>
<reference evidence="1 2" key="2">
    <citation type="submission" date="2019-04" db="EMBL/GenBank/DDBJ databases">
        <title>The genome sequence of big-headed turtle.</title>
        <authorList>
            <person name="Gong S."/>
        </authorList>
    </citation>
    <scope>NUCLEOTIDE SEQUENCE [LARGE SCALE GENOMIC DNA]</scope>
    <source>
        <strain evidence="1">DO16091913</strain>
        <tissue evidence="1">Muscle</tissue>
    </source>
</reference>
<proteinExistence type="predicted"/>
<protein>
    <submittedName>
        <fullName evidence="1">Ski oncogene</fullName>
    </submittedName>
</protein>
<gene>
    <name evidence="1" type="ORF">DR999_PMT02670</name>
</gene>
<dbReference type="Proteomes" id="UP000297703">
    <property type="component" value="Unassembled WGS sequence"/>
</dbReference>
<reference evidence="1 2" key="1">
    <citation type="submission" date="2019-04" db="EMBL/GenBank/DDBJ databases">
        <title>Draft genome of the big-headed turtle Platysternon megacephalum.</title>
        <authorList>
            <person name="Gong S."/>
        </authorList>
    </citation>
    <scope>NUCLEOTIDE SEQUENCE [LARGE SCALE GENOMIC DNA]</scope>
    <source>
        <strain evidence="1">DO16091913</strain>
        <tissue evidence="1">Muscle</tissue>
    </source>
</reference>
<dbReference type="AlphaFoldDB" id="A0A4D9ES42"/>
<sequence length="120" mass="13854">MLGLLTDRQHRGNQLVRSRAESKWIEQKVWARFIPGFKEFNSLWECYSVQLSRHSRERNISCRDRQMYMCLSSSVCVVCMMDNESQAPVPGLTVKKDPGGDGWSVKGLRRRMEWVSSGLG</sequence>
<evidence type="ECO:0000313" key="2">
    <source>
        <dbReference type="Proteomes" id="UP000297703"/>
    </source>
</evidence>